<dbReference type="PANTHER" id="PTHR13952:SF5">
    <property type="entry name" value="U1 SMALL NUCLEAR RIBONUCLEOPROTEIN 70 KDA"/>
    <property type="match status" value="1"/>
</dbReference>
<dbReference type="Gene3D" id="3.30.70.330">
    <property type="match status" value="1"/>
</dbReference>
<proteinExistence type="predicted"/>
<keyword evidence="2" id="KW-0539">Nucleus</keyword>
<name>A0A067PEC2_9AGAM</name>
<dbReference type="GO" id="GO:0030619">
    <property type="term" value="F:U1 snRNA binding"/>
    <property type="evidence" value="ECO:0007669"/>
    <property type="project" value="TreeGrafter"/>
</dbReference>
<dbReference type="GO" id="GO:0005685">
    <property type="term" value="C:U1 snRNP"/>
    <property type="evidence" value="ECO:0007669"/>
    <property type="project" value="TreeGrafter"/>
</dbReference>
<comment type="subcellular location">
    <subcellularLocation>
        <location evidence="1">Nucleus</location>
    </subcellularLocation>
</comment>
<sequence>MKAAYKESDGLHIMGKRILVDVERGRTVRGWKPRRLGGGLGGRPKPEPAMPPPSSSSFMGGAPRGGGFRGGFGGDDRGGGGGFRGRGGFGGGRGGRDGDFGDRGGGGFGVEVVSVIGEVVELLALVGSAVLLEVVHLEGLAVGIEVI</sequence>
<organism evidence="4 5">
    <name type="scientific">Jaapia argillacea MUCL 33604</name>
    <dbReference type="NCBI Taxonomy" id="933084"/>
    <lineage>
        <taxon>Eukaryota</taxon>
        <taxon>Fungi</taxon>
        <taxon>Dikarya</taxon>
        <taxon>Basidiomycota</taxon>
        <taxon>Agaricomycotina</taxon>
        <taxon>Agaricomycetes</taxon>
        <taxon>Agaricomycetidae</taxon>
        <taxon>Jaapiales</taxon>
        <taxon>Jaapiaceae</taxon>
        <taxon>Jaapia</taxon>
    </lineage>
</organism>
<keyword evidence="5" id="KW-1185">Reference proteome</keyword>
<dbReference type="HOGENOM" id="CLU_1768357_0_0_1"/>
<dbReference type="InParanoid" id="A0A067PEC2"/>
<feature type="region of interest" description="Disordered" evidence="3">
    <location>
        <begin position="31"/>
        <end position="100"/>
    </location>
</feature>
<dbReference type="GO" id="GO:0071004">
    <property type="term" value="C:U2-type prespliceosome"/>
    <property type="evidence" value="ECO:0007669"/>
    <property type="project" value="TreeGrafter"/>
</dbReference>
<dbReference type="GO" id="GO:0071011">
    <property type="term" value="C:precatalytic spliceosome"/>
    <property type="evidence" value="ECO:0007669"/>
    <property type="project" value="TreeGrafter"/>
</dbReference>
<dbReference type="Proteomes" id="UP000027265">
    <property type="component" value="Unassembled WGS sequence"/>
</dbReference>
<evidence type="ECO:0000256" key="3">
    <source>
        <dbReference type="SAM" id="MobiDB-lite"/>
    </source>
</evidence>
<protein>
    <submittedName>
        <fullName evidence="4">Uncharacterized protein</fullName>
    </submittedName>
</protein>
<evidence type="ECO:0000256" key="2">
    <source>
        <dbReference type="ARBA" id="ARBA00023242"/>
    </source>
</evidence>
<gene>
    <name evidence="4" type="ORF">JAAARDRAFT_435566</name>
</gene>
<accession>A0A067PEC2</accession>
<dbReference type="GO" id="GO:0003729">
    <property type="term" value="F:mRNA binding"/>
    <property type="evidence" value="ECO:0007669"/>
    <property type="project" value="TreeGrafter"/>
</dbReference>
<dbReference type="GO" id="GO:0000398">
    <property type="term" value="P:mRNA splicing, via spliceosome"/>
    <property type="evidence" value="ECO:0007669"/>
    <property type="project" value="TreeGrafter"/>
</dbReference>
<dbReference type="InterPro" id="IPR012677">
    <property type="entry name" value="Nucleotide-bd_a/b_plait_sf"/>
</dbReference>
<evidence type="ECO:0000313" key="4">
    <source>
        <dbReference type="EMBL" id="KDQ53119.1"/>
    </source>
</evidence>
<evidence type="ECO:0000256" key="1">
    <source>
        <dbReference type="ARBA" id="ARBA00004123"/>
    </source>
</evidence>
<dbReference type="EMBL" id="KL197735">
    <property type="protein sequence ID" value="KDQ53119.1"/>
    <property type="molecule type" value="Genomic_DNA"/>
</dbReference>
<reference evidence="5" key="1">
    <citation type="journal article" date="2014" name="Proc. Natl. Acad. Sci. U.S.A.">
        <title>Extensive sampling of basidiomycete genomes demonstrates inadequacy of the white-rot/brown-rot paradigm for wood decay fungi.</title>
        <authorList>
            <person name="Riley R."/>
            <person name="Salamov A.A."/>
            <person name="Brown D.W."/>
            <person name="Nagy L.G."/>
            <person name="Floudas D."/>
            <person name="Held B.W."/>
            <person name="Levasseur A."/>
            <person name="Lombard V."/>
            <person name="Morin E."/>
            <person name="Otillar R."/>
            <person name="Lindquist E.A."/>
            <person name="Sun H."/>
            <person name="LaButti K.M."/>
            <person name="Schmutz J."/>
            <person name="Jabbour D."/>
            <person name="Luo H."/>
            <person name="Baker S.E."/>
            <person name="Pisabarro A.G."/>
            <person name="Walton J.D."/>
            <person name="Blanchette R.A."/>
            <person name="Henrissat B."/>
            <person name="Martin F."/>
            <person name="Cullen D."/>
            <person name="Hibbett D.S."/>
            <person name="Grigoriev I.V."/>
        </authorList>
    </citation>
    <scope>NUCLEOTIDE SEQUENCE [LARGE SCALE GENOMIC DNA]</scope>
    <source>
        <strain evidence="5">MUCL 33604</strain>
    </source>
</reference>
<dbReference type="PANTHER" id="PTHR13952">
    <property type="entry name" value="U1 SMALL NUCLEAR RIBONUCLEOPROTEIN 70 KD"/>
    <property type="match status" value="1"/>
</dbReference>
<feature type="compositionally biased region" description="Gly residues" evidence="3">
    <location>
        <begin position="62"/>
        <end position="93"/>
    </location>
</feature>
<dbReference type="STRING" id="933084.A0A067PEC2"/>
<dbReference type="AlphaFoldDB" id="A0A067PEC2"/>
<evidence type="ECO:0000313" key="5">
    <source>
        <dbReference type="Proteomes" id="UP000027265"/>
    </source>
</evidence>
<dbReference type="InterPro" id="IPR051183">
    <property type="entry name" value="U1_U11-U12_snRNP_70-35kDa"/>
</dbReference>